<reference evidence="4" key="3">
    <citation type="submission" date="2015-06" db="UniProtKB">
        <authorList>
            <consortium name="EnsemblMetazoa"/>
        </authorList>
    </citation>
    <scope>IDENTIFICATION</scope>
</reference>
<dbReference type="GO" id="GO:0016197">
    <property type="term" value="P:endosomal transport"/>
    <property type="evidence" value="ECO:0007669"/>
    <property type="project" value="TreeGrafter"/>
</dbReference>
<reference evidence="3 5" key="2">
    <citation type="journal article" date="2013" name="Nature">
        <title>Insights into bilaterian evolution from three spiralian genomes.</title>
        <authorList>
            <person name="Simakov O."/>
            <person name="Marletaz F."/>
            <person name="Cho S.J."/>
            <person name="Edsinger-Gonzales E."/>
            <person name="Havlak P."/>
            <person name="Hellsten U."/>
            <person name="Kuo D.H."/>
            <person name="Larsson T."/>
            <person name="Lv J."/>
            <person name="Arendt D."/>
            <person name="Savage R."/>
            <person name="Osoegawa K."/>
            <person name="de Jong P."/>
            <person name="Grimwood J."/>
            <person name="Chapman J.A."/>
            <person name="Shapiro H."/>
            <person name="Aerts A."/>
            <person name="Otillar R.P."/>
            <person name="Terry A.Y."/>
            <person name="Boore J.L."/>
            <person name="Grigoriev I.V."/>
            <person name="Lindberg D.R."/>
            <person name="Seaver E.C."/>
            <person name="Weisblat D.A."/>
            <person name="Putnam N.H."/>
            <person name="Rokhsar D.S."/>
        </authorList>
    </citation>
    <scope>NUCLEOTIDE SEQUENCE</scope>
    <source>
        <strain evidence="3 5">I ESC-2004</strain>
    </source>
</reference>
<dbReference type="Proteomes" id="UP000014760">
    <property type="component" value="Unassembled WGS sequence"/>
</dbReference>
<reference evidence="5" key="1">
    <citation type="submission" date="2012-12" db="EMBL/GenBank/DDBJ databases">
        <authorList>
            <person name="Hellsten U."/>
            <person name="Grimwood J."/>
            <person name="Chapman J.A."/>
            <person name="Shapiro H."/>
            <person name="Aerts A."/>
            <person name="Otillar R.P."/>
            <person name="Terry A.Y."/>
            <person name="Boore J.L."/>
            <person name="Simakov O."/>
            <person name="Marletaz F."/>
            <person name="Cho S.-J."/>
            <person name="Edsinger-Gonzales E."/>
            <person name="Havlak P."/>
            <person name="Kuo D.-H."/>
            <person name="Larsson T."/>
            <person name="Lv J."/>
            <person name="Arendt D."/>
            <person name="Savage R."/>
            <person name="Osoegawa K."/>
            <person name="de Jong P."/>
            <person name="Lindberg D.R."/>
            <person name="Seaver E.C."/>
            <person name="Weisblat D.A."/>
            <person name="Putnam N.H."/>
            <person name="Grigoriev I.V."/>
            <person name="Rokhsar D.S."/>
        </authorList>
    </citation>
    <scope>NUCLEOTIDE SEQUENCE</scope>
    <source>
        <strain evidence="5">I ESC-2004</strain>
    </source>
</reference>
<dbReference type="AlphaFoldDB" id="R7U5Y5"/>
<dbReference type="Pfam" id="PF05050">
    <property type="entry name" value="Methyltransf_21"/>
    <property type="match status" value="1"/>
</dbReference>
<keyword evidence="1" id="KW-0472">Membrane</keyword>
<dbReference type="GO" id="GO:0006888">
    <property type="term" value="P:endoplasmic reticulum to Golgi vesicle-mediated transport"/>
    <property type="evidence" value="ECO:0007669"/>
    <property type="project" value="TreeGrafter"/>
</dbReference>
<feature type="transmembrane region" description="Helical" evidence="1">
    <location>
        <begin position="6"/>
        <end position="23"/>
    </location>
</feature>
<protein>
    <recommendedName>
        <fullName evidence="2">Methyltransferase FkbM domain-containing protein</fullName>
    </recommendedName>
</protein>
<accession>R7U5Y5</accession>
<dbReference type="EMBL" id="AMQN01009266">
    <property type="status" value="NOT_ANNOTATED_CDS"/>
    <property type="molecule type" value="Genomic_DNA"/>
</dbReference>
<keyword evidence="5" id="KW-1185">Reference proteome</keyword>
<sequence length="322" mass="36491">MKMEFAIMFLYVFTALSWLYIGLKSIAQFSYNTPLKGHPDYVIRRRVFHHMKQPTEDLAARITGTQNGTLSVDDEDLIWFIGTRIVGPSTQPYNEKKLSQLNKKYFEEGRGNFVNKVLKGKVNGYFLDLGSGDGSVFSNTLYLEKTRNWTGLLVEPHTKKYKNALGFRRKAMSLNACASAGNITRYQALFVQDNIPRIIGDWPPESEQQRLRSERVECFPLPSILSAVDIQHVDYFSLDVAGMELDVIKTFPFGAVTIDVITVTFQPHYMSKANSKQYLAEIKLFMEGVGLHDCLGELKAQTGGGRQEGMVVTFVRKGLFKE</sequence>
<keyword evidence="1" id="KW-0812">Transmembrane</keyword>
<dbReference type="EnsemblMetazoa" id="CapteT211845">
    <property type="protein sequence ID" value="CapteP211845"/>
    <property type="gene ID" value="CapteG211845"/>
</dbReference>
<evidence type="ECO:0000259" key="2">
    <source>
        <dbReference type="Pfam" id="PF05050"/>
    </source>
</evidence>
<dbReference type="InterPro" id="IPR029063">
    <property type="entry name" value="SAM-dependent_MTases_sf"/>
</dbReference>
<keyword evidence="1" id="KW-1133">Transmembrane helix</keyword>
<dbReference type="PANTHER" id="PTHR34009">
    <property type="entry name" value="PROTEIN STAR"/>
    <property type="match status" value="1"/>
</dbReference>
<name>R7U5Y5_CAPTE</name>
<proteinExistence type="predicted"/>
<dbReference type="HOGENOM" id="CLU_863945_0_0_1"/>
<evidence type="ECO:0000256" key="1">
    <source>
        <dbReference type="SAM" id="Phobius"/>
    </source>
</evidence>
<dbReference type="PANTHER" id="PTHR34009:SF2">
    <property type="entry name" value="PROTEIN STAR"/>
    <property type="match status" value="1"/>
</dbReference>
<dbReference type="OrthoDB" id="6352234at2759"/>
<feature type="domain" description="Methyltransferase FkbM" evidence="2">
    <location>
        <begin position="128"/>
        <end position="286"/>
    </location>
</feature>
<dbReference type="GO" id="GO:0005886">
    <property type="term" value="C:plasma membrane"/>
    <property type="evidence" value="ECO:0007669"/>
    <property type="project" value="TreeGrafter"/>
</dbReference>
<dbReference type="Gene3D" id="3.40.50.150">
    <property type="entry name" value="Vaccinia Virus protein VP39"/>
    <property type="match status" value="1"/>
</dbReference>
<dbReference type="GO" id="GO:0005794">
    <property type="term" value="C:Golgi apparatus"/>
    <property type="evidence" value="ECO:0007669"/>
    <property type="project" value="TreeGrafter"/>
</dbReference>
<gene>
    <name evidence="3" type="ORF">CAPTEDRAFT_211845</name>
</gene>
<dbReference type="GO" id="GO:0005789">
    <property type="term" value="C:endoplasmic reticulum membrane"/>
    <property type="evidence" value="ECO:0007669"/>
    <property type="project" value="TreeGrafter"/>
</dbReference>
<organism evidence="3">
    <name type="scientific">Capitella teleta</name>
    <name type="common">Polychaete worm</name>
    <dbReference type="NCBI Taxonomy" id="283909"/>
    <lineage>
        <taxon>Eukaryota</taxon>
        <taxon>Metazoa</taxon>
        <taxon>Spiralia</taxon>
        <taxon>Lophotrochozoa</taxon>
        <taxon>Annelida</taxon>
        <taxon>Polychaeta</taxon>
        <taxon>Sedentaria</taxon>
        <taxon>Scolecida</taxon>
        <taxon>Capitellidae</taxon>
        <taxon>Capitella</taxon>
    </lineage>
</organism>
<dbReference type="OMA" id="AFTMHAC"/>
<dbReference type="EMBL" id="KB305088">
    <property type="protein sequence ID" value="ELU01389.1"/>
    <property type="molecule type" value="Genomic_DNA"/>
</dbReference>
<evidence type="ECO:0000313" key="5">
    <source>
        <dbReference type="Proteomes" id="UP000014760"/>
    </source>
</evidence>
<dbReference type="InterPro" id="IPR053202">
    <property type="entry name" value="EGF_Rcpt_Signaling_Reg"/>
</dbReference>
<dbReference type="InterPro" id="IPR006342">
    <property type="entry name" value="FkbM_mtfrase"/>
</dbReference>
<dbReference type="GO" id="GO:0031902">
    <property type="term" value="C:late endosome membrane"/>
    <property type="evidence" value="ECO:0007669"/>
    <property type="project" value="TreeGrafter"/>
</dbReference>
<evidence type="ECO:0000313" key="3">
    <source>
        <dbReference type="EMBL" id="ELU01389.1"/>
    </source>
</evidence>
<evidence type="ECO:0000313" key="4">
    <source>
        <dbReference type="EnsemblMetazoa" id="CapteP211845"/>
    </source>
</evidence>